<dbReference type="AlphaFoldDB" id="A0A9D4LTQ8"/>
<keyword evidence="2" id="KW-1185">Reference proteome</keyword>
<accession>A0A9D4LTQ8</accession>
<gene>
    <name evidence="1" type="ORF">DPMN_027908</name>
</gene>
<comment type="caution">
    <text evidence="1">The sequence shown here is derived from an EMBL/GenBank/DDBJ whole genome shotgun (WGS) entry which is preliminary data.</text>
</comment>
<dbReference type="Proteomes" id="UP000828390">
    <property type="component" value="Unassembled WGS sequence"/>
</dbReference>
<evidence type="ECO:0000313" key="2">
    <source>
        <dbReference type="Proteomes" id="UP000828390"/>
    </source>
</evidence>
<evidence type="ECO:0000313" key="1">
    <source>
        <dbReference type="EMBL" id="KAH3864877.1"/>
    </source>
</evidence>
<proteinExistence type="predicted"/>
<organism evidence="1 2">
    <name type="scientific">Dreissena polymorpha</name>
    <name type="common">Zebra mussel</name>
    <name type="synonym">Mytilus polymorpha</name>
    <dbReference type="NCBI Taxonomy" id="45954"/>
    <lineage>
        <taxon>Eukaryota</taxon>
        <taxon>Metazoa</taxon>
        <taxon>Spiralia</taxon>
        <taxon>Lophotrochozoa</taxon>
        <taxon>Mollusca</taxon>
        <taxon>Bivalvia</taxon>
        <taxon>Autobranchia</taxon>
        <taxon>Heteroconchia</taxon>
        <taxon>Euheterodonta</taxon>
        <taxon>Imparidentia</taxon>
        <taxon>Neoheterodontei</taxon>
        <taxon>Myida</taxon>
        <taxon>Dreissenoidea</taxon>
        <taxon>Dreissenidae</taxon>
        <taxon>Dreissena</taxon>
    </lineage>
</organism>
<dbReference type="EMBL" id="JAIWYP010000002">
    <property type="protein sequence ID" value="KAH3864877.1"/>
    <property type="molecule type" value="Genomic_DNA"/>
</dbReference>
<protein>
    <submittedName>
        <fullName evidence="1">Uncharacterized protein</fullName>
    </submittedName>
</protein>
<sequence length="53" mass="5626">MIGIVPCAVPPQVSVAVKVKVTVVPDRSEIGKLVVSVVVVTDPKQKLYMIVVP</sequence>
<name>A0A9D4LTQ8_DREPO</name>
<reference evidence="1" key="1">
    <citation type="journal article" date="2019" name="bioRxiv">
        <title>The Genome of the Zebra Mussel, Dreissena polymorpha: A Resource for Invasive Species Research.</title>
        <authorList>
            <person name="McCartney M.A."/>
            <person name="Auch B."/>
            <person name="Kono T."/>
            <person name="Mallez S."/>
            <person name="Zhang Y."/>
            <person name="Obille A."/>
            <person name="Becker A."/>
            <person name="Abrahante J.E."/>
            <person name="Garbe J."/>
            <person name="Badalamenti J.P."/>
            <person name="Herman A."/>
            <person name="Mangelson H."/>
            <person name="Liachko I."/>
            <person name="Sullivan S."/>
            <person name="Sone E.D."/>
            <person name="Koren S."/>
            <person name="Silverstein K.A.T."/>
            <person name="Beckman K.B."/>
            <person name="Gohl D.M."/>
        </authorList>
    </citation>
    <scope>NUCLEOTIDE SEQUENCE</scope>
    <source>
        <strain evidence="1">Duluth1</strain>
        <tissue evidence="1">Whole animal</tissue>
    </source>
</reference>
<reference evidence="1" key="2">
    <citation type="submission" date="2020-11" db="EMBL/GenBank/DDBJ databases">
        <authorList>
            <person name="McCartney M.A."/>
            <person name="Auch B."/>
            <person name="Kono T."/>
            <person name="Mallez S."/>
            <person name="Becker A."/>
            <person name="Gohl D.M."/>
            <person name="Silverstein K.A.T."/>
            <person name="Koren S."/>
            <person name="Bechman K.B."/>
            <person name="Herman A."/>
            <person name="Abrahante J.E."/>
            <person name="Garbe J."/>
        </authorList>
    </citation>
    <scope>NUCLEOTIDE SEQUENCE</scope>
    <source>
        <strain evidence="1">Duluth1</strain>
        <tissue evidence="1">Whole animal</tissue>
    </source>
</reference>